<evidence type="ECO:0000313" key="2">
    <source>
        <dbReference type="EMBL" id="RKN75871.1"/>
    </source>
</evidence>
<organism evidence="2 3">
    <name type="scientific">Paenibacillus ginsengarvi</name>
    <dbReference type="NCBI Taxonomy" id="400777"/>
    <lineage>
        <taxon>Bacteria</taxon>
        <taxon>Bacillati</taxon>
        <taxon>Bacillota</taxon>
        <taxon>Bacilli</taxon>
        <taxon>Bacillales</taxon>
        <taxon>Paenibacillaceae</taxon>
        <taxon>Paenibacillus</taxon>
    </lineage>
</organism>
<keyword evidence="1" id="KW-0472">Membrane</keyword>
<feature type="transmembrane region" description="Helical" evidence="1">
    <location>
        <begin position="175"/>
        <end position="196"/>
    </location>
</feature>
<keyword evidence="1" id="KW-0812">Transmembrane</keyword>
<gene>
    <name evidence="2" type="ORF">D7M11_25540</name>
</gene>
<sequence>MRYFATVIVIGCLWLLLVFRITPPSYGKALILPPDQMLEYADVIFTGNIIRFENLPPKKNEPGPYVIKRIYVKVEQILKGDLDSDIVILRQTEGGLAVHQTFPVHEYGQLLILQRKLPDNSLSGVADTNNLGIIRGERVAEVIGSSNAAYVSVYDQFYQAGKIDAKSPTLARNSAAVPLSYGLVAAAGVLVLYCCINQYGRKKD</sequence>
<name>A0A3B0BTT7_9BACL</name>
<dbReference type="AlphaFoldDB" id="A0A3B0BTT7"/>
<keyword evidence="1" id="KW-1133">Transmembrane helix</keyword>
<keyword evidence="3" id="KW-1185">Reference proteome</keyword>
<dbReference type="OrthoDB" id="2610768at2"/>
<evidence type="ECO:0000313" key="3">
    <source>
        <dbReference type="Proteomes" id="UP000282311"/>
    </source>
</evidence>
<dbReference type="RefSeq" id="WP_120750101.1">
    <property type="nucleotide sequence ID" value="NZ_RBAH01000022.1"/>
</dbReference>
<accession>A0A3B0BTT7</accession>
<reference evidence="2 3" key="1">
    <citation type="journal article" date="2007" name="Int. J. Syst. Evol. Microbiol.">
        <title>Paenibacillus ginsengarvi sp. nov., isolated from soil from ginseng cultivation.</title>
        <authorList>
            <person name="Yoon M.H."/>
            <person name="Ten L.N."/>
            <person name="Im W.T."/>
        </authorList>
    </citation>
    <scope>NUCLEOTIDE SEQUENCE [LARGE SCALE GENOMIC DNA]</scope>
    <source>
        <strain evidence="2 3">KCTC 13059</strain>
    </source>
</reference>
<protein>
    <submittedName>
        <fullName evidence="2">Uncharacterized protein</fullName>
    </submittedName>
</protein>
<proteinExistence type="predicted"/>
<comment type="caution">
    <text evidence="2">The sequence shown here is derived from an EMBL/GenBank/DDBJ whole genome shotgun (WGS) entry which is preliminary data.</text>
</comment>
<dbReference type="Proteomes" id="UP000282311">
    <property type="component" value="Unassembled WGS sequence"/>
</dbReference>
<evidence type="ECO:0000256" key="1">
    <source>
        <dbReference type="SAM" id="Phobius"/>
    </source>
</evidence>
<dbReference type="EMBL" id="RBAH01000022">
    <property type="protein sequence ID" value="RKN75871.1"/>
    <property type="molecule type" value="Genomic_DNA"/>
</dbReference>